<dbReference type="PANTHER" id="PTHR43884:SF20">
    <property type="entry name" value="ACYL-COA DEHYDROGENASE FADE28"/>
    <property type="match status" value="1"/>
</dbReference>
<evidence type="ECO:0000259" key="4">
    <source>
        <dbReference type="Pfam" id="PF00441"/>
    </source>
</evidence>
<keyword evidence="2" id="KW-0274">FAD</keyword>
<keyword evidence="7" id="KW-1185">Reference proteome</keyword>
<name>A0ABS6GPG3_9BACI</name>
<reference evidence="6 7" key="1">
    <citation type="journal article" date="2011" name="Int. J. Syst. Evol. Microbiol.">
        <title>Allobacillus halotolerans gen. nov., sp. nov. isolated from shrimp paste.</title>
        <authorList>
            <person name="Sheu S.Y."/>
            <person name="Arun A.B."/>
            <person name="Jiang S.R."/>
            <person name="Young C.C."/>
            <person name="Chen W.M."/>
        </authorList>
    </citation>
    <scope>NUCLEOTIDE SEQUENCE [LARGE SCALE GENOMIC DNA]</scope>
    <source>
        <strain evidence="6 7">LMG 24826</strain>
    </source>
</reference>
<accession>A0ABS6GPG3</accession>
<keyword evidence="1" id="KW-0285">Flavoprotein</keyword>
<dbReference type="EMBL" id="JAHLZF010000010">
    <property type="protein sequence ID" value="MBU6080972.1"/>
    <property type="molecule type" value="Genomic_DNA"/>
</dbReference>
<evidence type="ECO:0000259" key="5">
    <source>
        <dbReference type="Pfam" id="PF02771"/>
    </source>
</evidence>
<dbReference type="PANTHER" id="PTHR43884">
    <property type="entry name" value="ACYL-COA DEHYDROGENASE"/>
    <property type="match status" value="1"/>
</dbReference>
<evidence type="ECO:0000256" key="3">
    <source>
        <dbReference type="ARBA" id="ARBA00023002"/>
    </source>
</evidence>
<evidence type="ECO:0000256" key="1">
    <source>
        <dbReference type="ARBA" id="ARBA00022630"/>
    </source>
</evidence>
<feature type="domain" description="Acyl-CoA dehydrogenase/oxidase C-terminal" evidence="4">
    <location>
        <begin position="206"/>
        <end position="335"/>
    </location>
</feature>
<dbReference type="InterPro" id="IPR013786">
    <property type="entry name" value="AcylCoA_DH/ox_N"/>
</dbReference>
<dbReference type="InterPro" id="IPR009075">
    <property type="entry name" value="AcylCo_DH/oxidase_C"/>
</dbReference>
<gene>
    <name evidence="6" type="ORF">KQ486_08065</name>
</gene>
<proteinExistence type="predicted"/>
<evidence type="ECO:0000313" key="7">
    <source>
        <dbReference type="Proteomes" id="UP000812672"/>
    </source>
</evidence>
<keyword evidence="3" id="KW-0560">Oxidoreductase</keyword>
<evidence type="ECO:0000313" key="6">
    <source>
        <dbReference type="EMBL" id="MBU6080972.1"/>
    </source>
</evidence>
<dbReference type="RefSeq" id="WP_216687318.1">
    <property type="nucleotide sequence ID" value="NZ_CAUPKR010000009.1"/>
</dbReference>
<protein>
    <submittedName>
        <fullName evidence="6">Acyl-CoA/acyl-ACP dehydrogenase</fullName>
    </submittedName>
</protein>
<evidence type="ECO:0000256" key="2">
    <source>
        <dbReference type="ARBA" id="ARBA00022827"/>
    </source>
</evidence>
<sequence>MSEMQDIIIQSAEKIFKRHTTKELVDELEEGKFDEKTWKLLVDNGLTTIGVPESLGGVGGDLQDAFQVIKLSGKYTLPVPLAETILANLMLSRIEVQVDTTLRSIHFNESDGLNLESDKEQFLMNGQLNNVTWGRFLEELIVVTKYNHKDYVVKVSPQQSKIEKRQNLAGEPMDDLEFRNVQINPENITEINRESFIKNLMDLGGVTKVSQMCGASEEILNLCLFLTNERKQFGRPLNRLQIIQQYLATLAGDTVNITTNFDYVVDALEKHQMTYEVANSKIITNTAIRRIAETAHQIHGAVGVTHEHKLHQLTRRLWSWREEFGNEQFWTQLFAEKLMDEPNELSLWKKINNQKEELVNT</sequence>
<dbReference type="Pfam" id="PF02771">
    <property type="entry name" value="Acyl-CoA_dh_N"/>
    <property type="match status" value="1"/>
</dbReference>
<comment type="caution">
    <text evidence="6">The sequence shown here is derived from an EMBL/GenBank/DDBJ whole genome shotgun (WGS) entry which is preliminary data.</text>
</comment>
<dbReference type="Pfam" id="PF00441">
    <property type="entry name" value="Acyl-CoA_dh_1"/>
    <property type="match status" value="1"/>
</dbReference>
<dbReference type="Proteomes" id="UP000812672">
    <property type="component" value="Unassembled WGS sequence"/>
</dbReference>
<feature type="domain" description="Acyl-CoA dehydrogenase/oxidase N-terminal" evidence="5">
    <location>
        <begin position="3"/>
        <end position="78"/>
    </location>
</feature>
<organism evidence="6 7">
    <name type="scientific">Allobacillus halotolerans</name>
    <dbReference type="NCBI Taxonomy" id="570278"/>
    <lineage>
        <taxon>Bacteria</taxon>
        <taxon>Bacillati</taxon>
        <taxon>Bacillota</taxon>
        <taxon>Bacilli</taxon>
        <taxon>Bacillales</taxon>
        <taxon>Bacillaceae</taxon>
        <taxon>Allobacillus</taxon>
    </lineage>
</organism>